<proteinExistence type="predicted"/>
<dbReference type="PANTHER" id="PTHR21402">
    <property type="entry name" value="GAMETOCYTE SPECIFIC FACTOR 1-RELATED"/>
    <property type="match status" value="1"/>
</dbReference>
<evidence type="ECO:0000256" key="1">
    <source>
        <dbReference type="ARBA" id="ARBA00022723"/>
    </source>
</evidence>
<dbReference type="GO" id="GO:0008270">
    <property type="term" value="F:zinc ion binding"/>
    <property type="evidence" value="ECO:0007669"/>
    <property type="project" value="UniProtKB-KW"/>
</dbReference>
<dbReference type="InterPro" id="IPR022776">
    <property type="entry name" value="TRM13/UPF0224_CHHC_Znf_dom"/>
</dbReference>
<accession>A0A819F758</accession>
<keyword evidence="3" id="KW-0862">Zinc</keyword>
<evidence type="ECO:0000313" key="6">
    <source>
        <dbReference type="Proteomes" id="UP000663844"/>
    </source>
</evidence>
<protein>
    <recommendedName>
        <fullName evidence="4">CHHC U11-48K-type domain-containing protein</fullName>
    </recommendedName>
</protein>
<dbReference type="PROSITE" id="PS51800">
    <property type="entry name" value="ZF_CHHC_U11_48K"/>
    <property type="match status" value="1"/>
</dbReference>
<evidence type="ECO:0000256" key="2">
    <source>
        <dbReference type="ARBA" id="ARBA00022771"/>
    </source>
</evidence>
<comment type="caution">
    <text evidence="5">The sequence shown here is derived from an EMBL/GenBank/DDBJ whole genome shotgun (WGS) entry which is preliminary data.</text>
</comment>
<dbReference type="PANTHER" id="PTHR21402:SF5">
    <property type="entry name" value="GAMETOCYTE SPECIFIC FACTOR 1"/>
    <property type="match status" value="1"/>
</dbReference>
<dbReference type="EMBL" id="CAJOAZ010001833">
    <property type="protein sequence ID" value="CAF3863041.1"/>
    <property type="molecule type" value="Genomic_DNA"/>
</dbReference>
<organism evidence="5 6">
    <name type="scientific">Adineta steineri</name>
    <dbReference type="NCBI Taxonomy" id="433720"/>
    <lineage>
        <taxon>Eukaryota</taxon>
        <taxon>Metazoa</taxon>
        <taxon>Spiralia</taxon>
        <taxon>Gnathifera</taxon>
        <taxon>Rotifera</taxon>
        <taxon>Eurotatoria</taxon>
        <taxon>Bdelloidea</taxon>
        <taxon>Adinetida</taxon>
        <taxon>Adinetidae</taxon>
        <taxon>Adineta</taxon>
    </lineage>
</organism>
<feature type="domain" description="CHHC U11-48K-type" evidence="4">
    <location>
        <begin position="91"/>
        <end position="118"/>
    </location>
</feature>
<feature type="non-terminal residue" evidence="5">
    <location>
        <position position="1"/>
    </location>
</feature>
<dbReference type="Proteomes" id="UP000663844">
    <property type="component" value="Unassembled WGS sequence"/>
</dbReference>
<keyword evidence="2" id="KW-0863">Zinc-finger</keyword>
<evidence type="ECO:0000259" key="4">
    <source>
        <dbReference type="PROSITE" id="PS51800"/>
    </source>
</evidence>
<sequence>ILIIIIMEKIFTRTGGVVRNKQHLPRPAPPINFNVYRNETKKNIVFEQMSNLYLCPDDFWRCPIDLNHQVLAKRFQYHIRRCMIANPHIHRVRCVFNASHLTTPSNLLAHMSTCPDALTTSTVLIGLSDIPPGRPWSDNCHRSSLPTDWRMFQDVNANEDWDDDIRERRAKSAANSEQTMNLSSIQTSTPSLCVTHQLDDTKQEEVDHDIYKLKYTEDISQMTRKNDYKSVAVNKQALVFEEHDNDGQIHPAETDDINKNLMKIRTLQLIGGAGRGKCCLLRTTPPVRVNIFSIIIIIITIVQLQVACAKICYQCDDKNPSSKLKFIGEKITKCNGVPFDKYATKTSRAFGAAVLTCYTKFNETGGVVKRGAFGLGETYDKNFKCRDRFHVCCRTAFCNKHAKAPCPPTPKATSKKEVKACYQCKGAENCKPEKLDGSEIRTSGAFGGKNLYCFTKFDPKTGIAVARGGFGFGESIDKNLKCDAKHYLCCYDNLCNNQTAGFCAKPK</sequence>
<keyword evidence="1" id="KW-0479">Metal-binding</keyword>
<reference evidence="5" key="1">
    <citation type="submission" date="2021-02" db="EMBL/GenBank/DDBJ databases">
        <authorList>
            <person name="Nowell W R."/>
        </authorList>
    </citation>
    <scope>NUCLEOTIDE SEQUENCE</scope>
</reference>
<evidence type="ECO:0000256" key="3">
    <source>
        <dbReference type="ARBA" id="ARBA00022833"/>
    </source>
</evidence>
<gene>
    <name evidence="5" type="ORF">OXD698_LOCUS21925</name>
</gene>
<dbReference type="InterPro" id="IPR051591">
    <property type="entry name" value="UPF0224_FAM112_RNA_Proc"/>
</dbReference>
<dbReference type="Pfam" id="PF05253">
    <property type="entry name" value="zf-U11-48K"/>
    <property type="match status" value="1"/>
</dbReference>
<name>A0A819F758_9BILA</name>
<evidence type="ECO:0000313" key="5">
    <source>
        <dbReference type="EMBL" id="CAF3863041.1"/>
    </source>
</evidence>
<dbReference type="AlphaFoldDB" id="A0A819F758"/>